<accession>A0A2V2YGI1</accession>
<proteinExistence type="predicted"/>
<name>A0A2V2YGI1_9BACL</name>
<keyword evidence="2" id="KW-1185">Reference proteome</keyword>
<dbReference type="EMBL" id="QGTQ01000038">
    <property type="protein sequence ID" value="PWV91997.1"/>
    <property type="molecule type" value="Genomic_DNA"/>
</dbReference>
<protein>
    <submittedName>
        <fullName evidence="1">Uncharacterized protein</fullName>
    </submittedName>
</protein>
<evidence type="ECO:0000313" key="1">
    <source>
        <dbReference type="EMBL" id="PWV91997.1"/>
    </source>
</evidence>
<gene>
    <name evidence="1" type="ORF">DFQ01_13847</name>
</gene>
<organism evidence="1 2">
    <name type="scientific">Paenibacillus cellulosilyticus</name>
    <dbReference type="NCBI Taxonomy" id="375489"/>
    <lineage>
        <taxon>Bacteria</taxon>
        <taxon>Bacillati</taxon>
        <taxon>Bacillota</taxon>
        <taxon>Bacilli</taxon>
        <taxon>Bacillales</taxon>
        <taxon>Paenibacillaceae</taxon>
        <taxon>Paenibacillus</taxon>
    </lineage>
</organism>
<comment type="caution">
    <text evidence="1">The sequence shown here is derived from an EMBL/GenBank/DDBJ whole genome shotgun (WGS) entry which is preliminary data.</text>
</comment>
<evidence type="ECO:0000313" key="2">
    <source>
        <dbReference type="Proteomes" id="UP000246635"/>
    </source>
</evidence>
<dbReference type="Proteomes" id="UP000246635">
    <property type="component" value="Unassembled WGS sequence"/>
</dbReference>
<dbReference type="AlphaFoldDB" id="A0A2V2YGI1"/>
<reference evidence="1 2" key="1">
    <citation type="submission" date="2018-05" db="EMBL/GenBank/DDBJ databases">
        <title>Genomic Encyclopedia of Type Strains, Phase III (KMG-III): the genomes of soil and plant-associated and newly described type strains.</title>
        <authorList>
            <person name="Whitman W."/>
        </authorList>
    </citation>
    <scope>NUCLEOTIDE SEQUENCE [LARGE SCALE GENOMIC DNA]</scope>
    <source>
        <strain evidence="1 2">CECT 5696</strain>
    </source>
</reference>
<sequence>MCSPFVLREVIRLAIIKTLAALASLSVYVYAGTWSHHRIITYSFKYYSPANPKSSRQLEFNCIIDQIRRRRVNPLEKDRKKPAAYATGYQKYILKKGVEF</sequence>